<dbReference type="AlphaFoldDB" id="A0A0M9CDR5"/>
<dbReference type="RefSeq" id="WP_053972749.1">
    <property type="nucleotide sequence ID" value="NZ_FNUE01000002.1"/>
</dbReference>
<evidence type="ECO:0000256" key="1">
    <source>
        <dbReference type="SAM" id="Coils"/>
    </source>
</evidence>
<dbReference type="STRING" id="1300348.I602_12"/>
<dbReference type="Pfam" id="PF03993">
    <property type="entry name" value="DUF349"/>
    <property type="match status" value="5"/>
</dbReference>
<sequence>MLDNQEKVVQNETPVNSEETKLEAKNEVVVSSEDNSEIEVDSVDSANEVVNTESSDNKEIQVENYSEKSLEELLVSLKSVLNNYPVQTVKNAVESIKSEFNKKFGALLAEKKAQFLAEGGNSIDFKFSSPLKSEYNDLLFDYKKRRDAFYKEIDIQLNQNLDKRNDVIESLKALIENAEATTMYKDFKAIQEKWRAIGPVPKSHYNDTWKTYHHHVERFYDLLNLSNDLRDLDFKYNLEEKLKIIEKAKALANEADVNYASKELQELHKSWKEDIGPVAKEMREEIWQKFSDATKKIHDKRHEYFKEMRSKFQEIVEKKLEVIALLHAYDTSGNKTHNDWQKSIKEVEKLRQQYFKAGKLPFNKSEEVWQKFKQATKKFNTAKNTFYKQEKNEQQENLKKKMALIEIAESLKDSEDWQMATNAMKKIQADWKKIGHVPRKFSDDIWKKFKSACNYYFDRLNNQKNAISKEQEKVVVAKKEFLETLKESKKESKEAVLEAIDKWRNLGSLPKNSGNLKEEFNKHIDKMLENLSLDKEEVAMLKFTNLIDSYLADNDTRKLVSEQQFIRKRQDEINKEIQQLENNLGFFSNATDDNPLVKNVKNQVEKHRKDLAIWNLKMDYLRKLDF</sequence>
<keyword evidence="6" id="KW-1185">Reference proteome</keyword>
<evidence type="ECO:0000313" key="3">
    <source>
        <dbReference type="EMBL" id="KOY50452.1"/>
    </source>
</evidence>
<evidence type="ECO:0000313" key="6">
    <source>
        <dbReference type="Proteomes" id="UP000183071"/>
    </source>
</evidence>
<comment type="caution">
    <text evidence="3">The sequence shown here is derived from an EMBL/GenBank/DDBJ whole genome shotgun (WGS) entry which is preliminary data.</text>
</comment>
<name>A0A0M9CDR5_9FLAO</name>
<dbReference type="EMBL" id="FNUE01000002">
    <property type="protein sequence ID" value="SEE58916.1"/>
    <property type="molecule type" value="Genomic_DNA"/>
</dbReference>
<evidence type="ECO:0008006" key="7">
    <source>
        <dbReference type="Google" id="ProtNLM"/>
    </source>
</evidence>
<dbReference type="OrthoDB" id="5422202at2"/>
<evidence type="ECO:0000313" key="4">
    <source>
        <dbReference type="EMBL" id="SEE58916.1"/>
    </source>
</evidence>
<dbReference type="Proteomes" id="UP000183071">
    <property type="component" value="Unassembled WGS sequence"/>
</dbReference>
<proteinExistence type="predicted"/>
<reference evidence="3 5" key="1">
    <citation type="submission" date="2015-07" db="EMBL/GenBank/DDBJ databases">
        <title>Genome of Polaribacter dokdonenesis DSW-5, isolated from seawater off Dokdo in Korea.</title>
        <authorList>
            <person name="Yoon K."/>
            <person name="Song J.Y."/>
            <person name="Kim J.F."/>
        </authorList>
    </citation>
    <scope>NUCLEOTIDE SEQUENCE [LARGE SCALE GENOMIC DNA]</scope>
    <source>
        <strain evidence="3 5">DSW-5</strain>
    </source>
</reference>
<evidence type="ECO:0000256" key="2">
    <source>
        <dbReference type="SAM" id="MobiDB-lite"/>
    </source>
</evidence>
<feature type="coiled-coil region" evidence="1">
    <location>
        <begin position="460"/>
        <end position="502"/>
    </location>
</feature>
<organism evidence="3 5">
    <name type="scientific">Polaribacter dokdonensis DSW-5</name>
    <dbReference type="NCBI Taxonomy" id="1300348"/>
    <lineage>
        <taxon>Bacteria</taxon>
        <taxon>Pseudomonadati</taxon>
        <taxon>Bacteroidota</taxon>
        <taxon>Flavobacteriia</taxon>
        <taxon>Flavobacteriales</taxon>
        <taxon>Flavobacteriaceae</taxon>
    </lineage>
</organism>
<dbReference type="PATRIC" id="fig|1300348.6.peg.12"/>
<feature type="compositionally biased region" description="Polar residues" evidence="2">
    <location>
        <begin position="7"/>
        <end position="17"/>
    </location>
</feature>
<accession>A0A0M9CDR5</accession>
<feature type="region of interest" description="Disordered" evidence="2">
    <location>
        <begin position="1"/>
        <end position="37"/>
    </location>
</feature>
<dbReference type="EMBL" id="LGBR01000001">
    <property type="protein sequence ID" value="KOY50452.1"/>
    <property type="molecule type" value="Genomic_DNA"/>
</dbReference>
<dbReference type="Proteomes" id="UP000037716">
    <property type="component" value="Unassembled WGS sequence"/>
</dbReference>
<evidence type="ECO:0000313" key="5">
    <source>
        <dbReference type="Proteomes" id="UP000037716"/>
    </source>
</evidence>
<feature type="coiled-coil region" evidence="1">
    <location>
        <begin position="563"/>
        <end position="617"/>
    </location>
</feature>
<protein>
    <recommendedName>
        <fullName evidence="7">Chromosome segregation protein</fullName>
    </recommendedName>
</protein>
<dbReference type="InterPro" id="IPR007139">
    <property type="entry name" value="DUF349"/>
</dbReference>
<gene>
    <name evidence="3" type="ORF">I602_12</name>
    <name evidence="4" type="ORF">SAMN05444353_2567</name>
</gene>
<keyword evidence="1" id="KW-0175">Coiled coil</keyword>
<reference evidence="4 6" key="2">
    <citation type="submission" date="2016-10" db="EMBL/GenBank/DDBJ databases">
        <authorList>
            <person name="Varghese N."/>
            <person name="Submissions S."/>
        </authorList>
    </citation>
    <scope>NUCLEOTIDE SEQUENCE [LARGE SCALE GENOMIC DNA]</scope>
    <source>
        <strain evidence="4 6">DSW-5</strain>
    </source>
</reference>